<name>A0ABT2U905_9BACL</name>
<dbReference type="EMBL" id="JAOQIO010000007">
    <property type="protein sequence ID" value="MCU6791120.1"/>
    <property type="molecule type" value="Genomic_DNA"/>
</dbReference>
<comment type="caution">
    <text evidence="1">The sequence shown here is derived from an EMBL/GenBank/DDBJ whole genome shotgun (WGS) entry which is preliminary data.</text>
</comment>
<dbReference type="InterPro" id="IPR028994">
    <property type="entry name" value="Integrin_alpha_N"/>
</dbReference>
<dbReference type="Proteomes" id="UP001652445">
    <property type="component" value="Unassembled WGS sequence"/>
</dbReference>
<evidence type="ECO:0000313" key="1">
    <source>
        <dbReference type="EMBL" id="MCU6791120.1"/>
    </source>
</evidence>
<keyword evidence="2" id="KW-1185">Reference proteome</keyword>
<dbReference type="SUPFAM" id="SSF69318">
    <property type="entry name" value="Integrin alpha N-terminal domain"/>
    <property type="match status" value="1"/>
</dbReference>
<organism evidence="1 2">
    <name type="scientific">Paenibacillus baimaensis</name>
    <dbReference type="NCBI Taxonomy" id="2982185"/>
    <lineage>
        <taxon>Bacteria</taxon>
        <taxon>Bacillati</taxon>
        <taxon>Bacillota</taxon>
        <taxon>Bacilli</taxon>
        <taxon>Bacillales</taxon>
        <taxon>Paenibacillaceae</taxon>
        <taxon>Paenibacillus</taxon>
    </lineage>
</organism>
<evidence type="ECO:0000313" key="2">
    <source>
        <dbReference type="Proteomes" id="UP001652445"/>
    </source>
</evidence>
<reference evidence="1 2" key="1">
    <citation type="submission" date="2022-09" db="EMBL/GenBank/DDBJ databases">
        <authorList>
            <person name="Han X.L."/>
            <person name="Wang Q."/>
            <person name="Lu T."/>
        </authorList>
    </citation>
    <scope>NUCLEOTIDE SEQUENCE [LARGE SCALE GENOMIC DNA]</scope>
    <source>
        <strain evidence="1 2">WQ 127069</strain>
    </source>
</reference>
<dbReference type="RefSeq" id="WP_262682688.1">
    <property type="nucleotide sequence ID" value="NZ_JAOQIO010000007.1"/>
</dbReference>
<gene>
    <name evidence="1" type="ORF">OB236_03150</name>
</gene>
<evidence type="ECO:0008006" key="3">
    <source>
        <dbReference type="Google" id="ProtNLM"/>
    </source>
</evidence>
<proteinExistence type="predicted"/>
<accession>A0ABT2U905</accession>
<protein>
    <recommendedName>
        <fullName evidence="3">Polysaccharide lyase 11</fullName>
    </recommendedName>
</protein>
<sequence>MANSTVQVKLEKILELSLGQNLGQLRAIPVQLGGGQKAFLAIYAADFDVDPSVNMFFYPTDNLKMTLFTESGEVLWKREFGRGLVPGIWFCPVYAFDLNGDGADEIWFVNNTNEQHPFSLPFYQLEQLDAATGETVGHWPWPHEGGKVEPLSCTFRNFIVGGYVHGEPVLVTAQGTYMDMRLQGWKADMTNRWETLIKREDPGARGSHVTPVIDLNGDGIDELMWGERCIELNTGKELFCADRDVYEGHSDVVQPILDSSSQTWSLFTVRESDPAATPRVVMFDDQGNRKWGDVEQGHMDIGWAARLKDDRSHVTMAIRIGAKTCGPDGRFHQDMDEFTYDAGTGKPYELPFSVYRTMPVDLNGDGFHELVRGMPGGDGEVIDRHGVSLGSVGGTVAMATKFLDMPGEQILAFSADGTISIWADRNAEDTPEAIARYNHPYYKACQKLYAVGYNLYIISGL</sequence>